<name>A0A6J6AVY9_9ZZZZ</name>
<organism evidence="3">
    <name type="scientific">freshwater metagenome</name>
    <dbReference type="NCBI Taxonomy" id="449393"/>
    <lineage>
        <taxon>unclassified sequences</taxon>
        <taxon>metagenomes</taxon>
        <taxon>ecological metagenomes</taxon>
    </lineage>
</organism>
<dbReference type="PANTHER" id="PTHR45947:SF3">
    <property type="entry name" value="SULFOQUINOVOSYL TRANSFERASE SQD2"/>
    <property type="match status" value="1"/>
</dbReference>
<sequence>MARITLVVNEFDTGSETFLRRLATLLAGDGHTVTEYSLLESRTTHQIEPGRAMALPAANSAGFPLAAAKLATRSSKASATAMSRATARFGRSSRAVRAALHAAPLLATRPDVVHLSFSGIALSLADALELLDPQTRVIVSCRGTGELVSPVLHPERVEALSSVLNRCDRVHAVSEAVAGAVVGMGVDPKLIRVIRPAVDTKKFSRKATYQPIGSDSQIRVVSVGRLHWIKDFSTLLGAFGQLRDSGCEAQLTIIGDGPEKDALQYRSFVLGLAGSVVFTGPLPPEQVREQLEGAHLFVLSSLSEGTSNAALEAMALELPVIVTGVGGMPEVIEDGVNGWVVPPSNPAKLAESMTRAVSNSSLAEQIGQAGRASLAKGLTLEMQSSAIRQMYQELL</sequence>
<dbReference type="InterPro" id="IPR001296">
    <property type="entry name" value="Glyco_trans_1"/>
</dbReference>
<dbReference type="SUPFAM" id="SSF53756">
    <property type="entry name" value="UDP-Glycosyltransferase/glycogen phosphorylase"/>
    <property type="match status" value="1"/>
</dbReference>
<dbReference type="GO" id="GO:0016757">
    <property type="term" value="F:glycosyltransferase activity"/>
    <property type="evidence" value="ECO:0007669"/>
    <property type="project" value="InterPro"/>
</dbReference>
<protein>
    <submittedName>
        <fullName evidence="3">Unannotated protein</fullName>
    </submittedName>
</protein>
<accession>A0A6J6AVY9</accession>
<proteinExistence type="predicted"/>
<feature type="domain" description="Glycosyl transferase family 1" evidence="1">
    <location>
        <begin position="216"/>
        <end position="371"/>
    </location>
</feature>
<dbReference type="Pfam" id="PF13439">
    <property type="entry name" value="Glyco_transf_4"/>
    <property type="match status" value="1"/>
</dbReference>
<dbReference type="Pfam" id="PF00534">
    <property type="entry name" value="Glycos_transf_1"/>
    <property type="match status" value="1"/>
</dbReference>
<dbReference type="PANTHER" id="PTHR45947">
    <property type="entry name" value="SULFOQUINOVOSYL TRANSFERASE SQD2"/>
    <property type="match status" value="1"/>
</dbReference>
<dbReference type="InterPro" id="IPR050194">
    <property type="entry name" value="Glycosyltransferase_grp1"/>
</dbReference>
<evidence type="ECO:0000259" key="1">
    <source>
        <dbReference type="Pfam" id="PF00534"/>
    </source>
</evidence>
<evidence type="ECO:0000313" key="3">
    <source>
        <dbReference type="EMBL" id="CAB4530655.1"/>
    </source>
</evidence>
<evidence type="ECO:0000313" key="4">
    <source>
        <dbReference type="EMBL" id="CAB4897292.1"/>
    </source>
</evidence>
<dbReference type="EMBL" id="CAFBMG010000036">
    <property type="protein sequence ID" value="CAB4897292.1"/>
    <property type="molecule type" value="Genomic_DNA"/>
</dbReference>
<dbReference type="AlphaFoldDB" id="A0A6J6AVY9"/>
<dbReference type="CDD" id="cd03801">
    <property type="entry name" value="GT4_PimA-like"/>
    <property type="match status" value="1"/>
</dbReference>
<dbReference type="InterPro" id="IPR028098">
    <property type="entry name" value="Glyco_trans_4-like_N"/>
</dbReference>
<dbReference type="EMBL" id="CAEZSF010000015">
    <property type="protein sequence ID" value="CAB4530655.1"/>
    <property type="molecule type" value="Genomic_DNA"/>
</dbReference>
<dbReference type="Gene3D" id="3.40.50.2000">
    <property type="entry name" value="Glycogen Phosphorylase B"/>
    <property type="match status" value="2"/>
</dbReference>
<reference evidence="3" key="1">
    <citation type="submission" date="2020-05" db="EMBL/GenBank/DDBJ databases">
        <authorList>
            <person name="Chiriac C."/>
            <person name="Salcher M."/>
            <person name="Ghai R."/>
            <person name="Kavagutti S V."/>
        </authorList>
    </citation>
    <scope>NUCLEOTIDE SEQUENCE</scope>
</reference>
<feature type="domain" description="Glycosyltransferase subfamily 4-like N-terminal" evidence="2">
    <location>
        <begin position="14"/>
        <end position="201"/>
    </location>
</feature>
<gene>
    <name evidence="3" type="ORF">UFOPK1358_00293</name>
    <name evidence="4" type="ORF">UFOPK3519_00655</name>
</gene>
<evidence type="ECO:0000259" key="2">
    <source>
        <dbReference type="Pfam" id="PF13439"/>
    </source>
</evidence>